<organism evidence="2 3">
    <name type="scientific">Mangrovimicrobium sediminis</name>
    <dbReference type="NCBI Taxonomy" id="2562682"/>
    <lineage>
        <taxon>Bacteria</taxon>
        <taxon>Pseudomonadati</taxon>
        <taxon>Pseudomonadota</taxon>
        <taxon>Gammaproteobacteria</taxon>
        <taxon>Cellvibrionales</taxon>
        <taxon>Halieaceae</taxon>
        <taxon>Mangrovimicrobium</taxon>
    </lineage>
</organism>
<dbReference type="Pfam" id="PF13577">
    <property type="entry name" value="SnoaL_4"/>
    <property type="match status" value="1"/>
</dbReference>
<dbReference type="AlphaFoldDB" id="A0A4Z0LUU7"/>
<dbReference type="EMBL" id="SRLE01000016">
    <property type="protein sequence ID" value="TGD71061.1"/>
    <property type="molecule type" value="Genomic_DNA"/>
</dbReference>
<comment type="caution">
    <text evidence="2">The sequence shown here is derived from an EMBL/GenBank/DDBJ whole genome shotgun (WGS) entry which is preliminary data.</text>
</comment>
<accession>A0A4Z0LUU7</accession>
<dbReference type="Gene3D" id="3.10.450.50">
    <property type="match status" value="1"/>
</dbReference>
<gene>
    <name evidence="2" type="ORF">E4634_19635</name>
</gene>
<proteinExistence type="predicted"/>
<evidence type="ECO:0000313" key="2">
    <source>
        <dbReference type="EMBL" id="TGD71061.1"/>
    </source>
</evidence>
<sequence>MTDEELRAREAIRHTMSVYSIAGDEFDADTFLGCFTADAVLAFTDFPGMGNLRMEGREAIGEFIGGWFSAVTSGAAPLPGGFMRHHITTCRIDLEDADHARAHSYCIEFNRNGAEHCGTYSDHFRREDGRWLIASRTWTPDN</sequence>
<dbReference type="SUPFAM" id="SSF54427">
    <property type="entry name" value="NTF2-like"/>
    <property type="match status" value="1"/>
</dbReference>
<keyword evidence="3" id="KW-1185">Reference proteome</keyword>
<dbReference type="InterPro" id="IPR037401">
    <property type="entry name" value="SnoaL-like"/>
</dbReference>
<dbReference type="Proteomes" id="UP000298050">
    <property type="component" value="Unassembled WGS sequence"/>
</dbReference>
<dbReference type="InterPro" id="IPR032710">
    <property type="entry name" value="NTF2-like_dom_sf"/>
</dbReference>
<dbReference type="OrthoDB" id="7510033at2"/>
<name>A0A4Z0LUU7_9GAMM</name>
<evidence type="ECO:0000259" key="1">
    <source>
        <dbReference type="Pfam" id="PF13577"/>
    </source>
</evidence>
<feature type="domain" description="SnoaL-like" evidence="1">
    <location>
        <begin position="4"/>
        <end position="137"/>
    </location>
</feature>
<dbReference type="RefSeq" id="WP_135446384.1">
    <property type="nucleotide sequence ID" value="NZ_SRLE01000016.1"/>
</dbReference>
<protein>
    <submittedName>
        <fullName evidence="2">Nuclear transport factor 2 family protein</fullName>
    </submittedName>
</protein>
<reference evidence="2 3" key="1">
    <citation type="submission" date="2019-04" db="EMBL/GenBank/DDBJ databases">
        <title>Taxonomy of novel Haliea sp. from mangrove soil of West Coast of India.</title>
        <authorList>
            <person name="Verma A."/>
            <person name="Kumar P."/>
            <person name="Krishnamurthi S."/>
        </authorList>
    </citation>
    <scope>NUCLEOTIDE SEQUENCE [LARGE SCALE GENOMIC DNA]</scope>
    <source>
        <strain evidence="2 3">SAOS-164</strain>
    </source>
</reference>
<evidence type="ECO:0000313" key="3">
    <source>
        <dbReference type="Proteomes" id="UP000298050"/>
    </source>
</evidence>